<evidence type="ECO:0000313" key="8">
    <source>
        <dbReference type="Proteomes" id="UP000694567"/>
    </source>
</evidence>
<name>A0A8C0EUC2_BUBBB</name>
<evidence type="ECO:0000256" key="1">
    <source>
        <dbReference type="ARBA" id="ARBA00004138"/>
    </source>
</evidence>
<keyword evidence="8" id="KW-1185">Reference proteome</keyword>
<sequence length="156" mass="17454">MGKLVPFFFFPPPQNQIEKIENLDCFPNLRFLSLAGNRIRRVENLQPLRQLRVLDLSHNQIQTLDPEELPRDLRLLDLTGNECTCQHGYRELVVGALPHLLQLDAQPIPGSDEDDELLSQLSGPFTAGQGARTEAGHPPAPPPARGARHRQLCLTV</sequence>
<evidence type="ECO:0000256" key="5">
    <source>
        <dbReference type="ARBA" id="ARBA00023273"/>
    </source>
</evidence>
<proteinExistence type="predicted"/>
<evidence type="ECO:0000256" key="6">
    <source>
        <dbReference type="SAM" id="MobiDB-lite"/>
    </source>
</evidence>
<dbReference type="SMART" id="SM00365">
    <property type="entry name" value="LRR_SD22"/>
    <property type="match status" value="3"/>
</dbReference>
<feature type="region of interest" description="Disordered" evidence="6">
    <location>
        <begin position="105"/>
        <end position="149"/>
    </location>
</feature>
<dbReference type="SUPFAM" id="SSF52058">
    <property type="entry name" value="L domain-like"/>
    <property type="match status" value="1"/>
</dbReference>
<keyword evidence="5" id="KW-0966">Cell projection</keyword>
<keyword evidence="4" id="KW-0969">Cilium</keyword>
<keyword evidence="3" id="KW-0677">Repeat</keyword>
<protein>
    <recommendedName>
        <fullName evidence="9">Leucine-rich repeat-containing protein 46</fullName>
    </recommendedName>
</protein>
<dbReference type="Gene3D" id="3.80.10.10">
    <property type="entry name" value="Ribonuclease Inhibitor"/>
    <property type="match status" value="1"/>
</dbReference>
<dbReference type="PROSITE" id="PS51450">
    <property type="entry name" value="LRR"/>
    <property type="match status" value="2"/>
</dbReference>
<dbReference type="InterPro" id="IPR001611">
    <property type="entry name" value="Leu-rich_rpt"/>
</dbReference>
<evidence type="ECO:0000256" key="3">
    <source>
        <dbReference type="ARBA" id="ARBA00022737"/>
    </source>
</evidence>
<dbReference type="Proteomes" id="UP000694567">
    <property type="component" value="Unplaced"/>
</dbReference>
<evidence type="ECO:0008006" key="9">
    <source>
        <dbReference type="Google" id="ProtNLM"/>
    </source>
</evidence>
<keyword evidence="2" id="KW-0433">Leucine-rich repeat</keyword>
<dbReference type="SMART" id="SM00369">
    <property type="entry name" value="LRR_TYP"/>
    <property type="match status" value="2"/>
</dbReference>
<dbReference type="AlphaFoldDB" id="A0A8C0EUC2"/>
<dbReference type="InterPro" id="IPR050576">
    <property type="entry name" value="Cilia_flagella_integrity"/>
</dbReference>
<comment type="subcellular location">
    <subcellularLocation>
        <location evidence="1">Cell projection</location>
        <location evidence="1">Cilium</location>
    </subcellularLocation>
</comment>
<reference evidence="7" key="2">
    <citation type="submission" date="2025-09" db="UniProtKB">
        <authorList>
            <consortium name="Ensembl"/>
        </authorList>
    </citation>
    <scope>IDENTIFICATION</scope>
</reference>
<evidence type="ECO:0000256" key="4">
    <source>
        <dbReference type="ARBA" id="ARBA00023069"/>
    </source>
</evidence>
<dbReference type="PANTHER" id="PTHR45973:SF9">
    <property type="entry name" value="LEUCINE-RICH REPEAT-CONTAINING PROTEIN 46"/>
    <property type="match status" value="1"/>
</dbReference>
<evidence type="ECO:0000256" key="2">
    <source>
        <dbReference type="ARBA" id="ARBA00022614"/>
    </source>
</evidence>
<organism evidence="7 8">
    <name type="scientific">Bubo bubo</name>
    <name type="common">Eurasian eagle-owl</name>
    <name type="synonym">Strix bubo</name>
    <dbReference type="NCBI Taxonomy" id="30461"/>
    <lineage>
        <taxon>Eukaryota</taxon>
        <taxon>Metazoa</taxon>
        <taxon>Chordata</taxon>
        <taxon>Craniata</taxon>
        <taxon>Vertebrata</taxon>
        <taxon>Euteleostomi</taxon>
        <taxon>Archelosauria</taxon>
        <taxon>Archosauria</taxon>
        <taxon>Dinosauria</taxon>
        <taxon>Saurischia</taxon>
        <taxon>Theropoda</taxon>
        <taxon>Coelurosauria</taxon>
        <taxon>Aves</taxon>
        <taxon>Neognathae</taxon>
        <taxon>Neoaves</taxon>
        <taxon>Telluraves</taxon>
        <taxon>Strigiformes</taxon>
        <taxon>Strigidae</taxon>
        <taxon>Bubo</taxon>
    </lineage>
</organism>
<dbReference type="Pfam" id="PF14580">
    <property type="entry name" value="LRR_9"/>
    <property type="match status" value="1"/>
</dbReference>
<reference evidence="7" key="1">
    <citation type="submission" date="2025-08" db="UniProtKB">
        <authorList>
            <consortium name="Ensembl"/>
        </authorList>
    </citation>
    <scope>IDENTIFICATION</scope>
</reference>
<dbReference type="InterPro" id="IPR003591">
    <property type="entry name" value="Leu-rich_rpt_typical-subtyp"/>
</dbReference>
<dbReference type="Ensembl" id="ENSBOBT00000009384.1">
    <property type="protein sequence ID" value="ENSBOBP00000009153.1"/>
    <property type="gene ID" value="ENSBOBG00000005909.1"/>
</dbReference>
<accession>A0A8C0EUC2</accession>
<dbReference type="InterPro" id="IPR032675">
    <property type="entry name" value="LRR_dom_sf"/>
</dbReference>
<dbReference type="PANTHER" id="PTHR45973">
    <property type="entry name" value="PROTEIN PHOSPHATASE 1 REGULATORY SUBUNIT SDS22-RELATED"/>
    <property type="match status" value="1"/>
</dbReference>
<evidence type="ECO:0000313" key="7">
    <source>
        <dbReference type="Ensembl" id="ENSBOBP00000009153.1"/>
    </source>
</evidence>